<evidence type="ECO:0000313" key="4">
    <source>
        <dbReference type="Proteomes" id="UP001153620"/>
    </source>
</evidence>
<dbReference type="Gene3D" id="3.30.1370.110">
    <property type="match status" value="1"/>
</dbReference>
<feature type="compositionally biased region" description="Basic and acidic residues" evidence="1">
    <location>
        <begin position="302"/>
        <end position="322"/>
    </location>
</feature>
<reference evidence="3" key="1">
    <citation type="submission" date="2022-01" db="EMBL/GenBank/DDBJ databases">
        <authorList>
            <person name="King R."/>
        </authorList>
    </citation>
    <scope>NUCLEOTIDE SEQUENCE</scope>
</reference>
<dbReference type="Pfam" id="PF13671">
    <property type="entry name" value="AAA_33"/>
    <property type="match status" value="1"/>
</dbReference>
<gene>
    <name evidence="3" type="ORF">CHIRRI_LOCUS10975</name>
</gene>
<dbReference type="Proteomes" id="UP001153620">
    <property type="component" value="Chromosome 3"/>
</dbReference>
<name>A0A9N9S2E7_9DIPT</name>
<dbReference type="SUPFAM" id="SSF52540">
    <property type="entry name" value="P-loop containing nucleoside triphosphate hydrolases"/>
    <property type="match status" value="1"/>
</dbReference>
<feature type="compositionally biased region" description="Polar residues" evidence="1">
    <location>
        <begin position="267"/>
        <end position="286"/>
    </location>
</feature>
<feature type="domain" description="Smr" evidence="2">
    <location>
        <begin position="786"/>
        <end position="868"/>
    </location>
</feature>
<sequence length="885" mass="103253">MNDDENFIIEKVTTLLDPKQTGAIPRSTKVNTHQMPTNYWDTVEKINNGLRVCVILRGLPGSGKSYIGKRLIEDTIRDNFEEHVISADDYFFRNGKYSYDASKISEAHQNAQRQFFNRANKGYSPLVVDNTNLQSWEMFPYIQAAIQYGYSIEIMEPVTPWKWTAHKLAQKNKHNVPMDKIKKMMDNYDRITTVKELAKNQLNLDIVKEPKLRNIPKFKPKATLMQVNSESDLIDLSFEGNKNRKNNNEQGEQLSWQKFNSDFQIPSTSSNYYNQQKQNTEQSESNVWKPPPQIFNDNWDQPNEKEITIREKEKHGIREDTNKPQPQRNQRKNKNSSTPSSESDLKPHKKNCPKENQAFVQLRELYPNIKDSSLWHFFEKCKGDHEWCADMLCDENLTDQMDTGDDLTCSCSGSDSDSSIPKKVVENYSNNKKQTPVKAKKVKSNTDELFAFKIAIEDNVKIGNEFYPEHVQKVKGWKGISTNAPQTVNETNVVEQNVEEETLVPLSIEESLITELAEIYGDSQSVVKDILEQHRKYKTKIFIKSSTAKQLYNEILETVYSHQEEAKLKDIENDRYFAMMLHEQEKAYKYPQLVQETNGNSFKEIMDTQAALKEYHNDVGEWQKVEKPDTMAEKLSKEKLYRLFSSIEKSIIDEIFEAQGRHFKKTIVLIQDSLGYTQEQRKQVKEEIEKSAKFSKEVVEDEKEDEFTPEEYACIKKVEELQEEIDRHSEAYLRCVQQSRDHISKKEYHTASYYTSMVNLHKQLCDEKRQELMNLLSFSFLNNSASSRLDLHYLTQEGAKTRLHTFLDAHIAKLREIKKQFIELEIITGRGNHSINGPVIKNMTIRLFQDRNLRFIEGNPGMLKVKVYSNSMLYDEKQRLMKSEN</sequence>
<proteinExistence type="predicted"/>
<dbReference type="SMART" id="SM00463">
    <property type="entry name" value="SMR"/>
    <property type="match status" value="1"/>
</dbReference>
<dbReference type="EMBL" id="OU895879">
    <property type="protein sequence ID" value="CAG9808130.1"/>
    <property type="molecule type" value="Genomic_DNA"/>
</dbReference>
<evidence type="ECO:0000313" key="3">
    <source>
        <dbReference type="EMBL" id="CAG9808130.1"/>
    </source>
</evidence>
<evidence type="ECO:0000259" key="2">
    <source>
        <dbReference type="SMART" id="SM00463"/>
    </source>
</evidence>
<evidence type="ECO:0000256" key="1">
    <source>
        <dbReference type="SAM" id="MobiDB-lite"/>
    </source>
</evidence>
<organism evidence="3 4">
    <name type="scientific">Chironomus riparius</name>
    <dbReference type="NCBI Taxonomy" id="315576"/>
    <lineage>
        <taxon>Eukaryota</taxon>
        <taxon>Metazoa</taxon>
        <taxon>Ecdysozoa</taxon>
        <taxon>Arthropoda</taxon>
        <taxon>Hexapoda</taxon>
        <taxon>Insecta</taxon>
        <taxon>Pterygota</taxon>
        <taxon>Neoptera</taxon>
        <taxon>Endopterygota</taxon>
        <taxon>Diptera</taxon>
        <taxon>Nematocera</taxon>
        <taxon>Chironomoidea</taxon>
        <taxon>Chironomidae</taxon>
        <taxon>Chironominae</taxon>
        <taxon>Chironomus</taxon>
    </lineage>
</organism>
<dbReference type="InterPro" id="IPR036063">
    <property type="entry name" value="Smr_dom_sf"/>
</dbReference>
<dbReference type="PANTHER" id="PTHR46535:SF1">
    <property type="entry name" value="NEDD4-BINDING PROTEIN 2"/>
    <property type="match status" value="1"/>
</dbReference>
<dbReference type="AlphaFoldDB" id="A0A9N9S2E7"/>
<dbReference type="SUPFAM" id="SSF160443">
    <property type="entry name" value="SMR domain-like"/>
    <property type="match status" value="1"/>
</dbReference>
<dbReference type="GO" id="GO:0005634">
    <property type="term" value="C:nucleus"/>
    <property type="evidence" value="ECO:0007669"/>
    <property type="project" value="TreeGrafter"/>
</dbReference>
<keyword evidence="4" id="KW-1185">Reference proteome</keyword>
<dbReference type="GO" id="GO:0004519">
    <property type="term" value="F:endonuclease activity"/>
    <property type="evidence" value="ECO:0007669"/>
    <property type="project" value="TreeGrafter"/>
</dbReference>
<dbReference type="Gene3D" id="3.40.50.300">
    <property type="entry name" value="P-loop containing nucleotide triphosphate hydrolases"/>
    <property type="match status" value="1"/>
</dbReference>
<dbReference type="InterPro" id="IPR027417">
    <property type="entry name" value="P-loop_NTPase"/>
</dbReference>
<protein>
    <recommendedName>
        <fullName evidence="2">Smr domain-containing protein</fullName>
    </recommendedName>
</protein>
<dbReference type="InterPro" id="IPR002625">
    <property type="entry name" value="Smr_dom"/>
</dbReference>
<dbReference type="PANTHER" id="PTHR46535">
    <property type="entry name" value="NEDD4-BINDING PROTEIN 2"/>
    <property type="match status" value="1"/>
</dbReference>
<dbReference type="InterPro" id="IPR052772">
    <property type="entry name" value="Endo/PolyKinase_Domain-Protein"/>
</dbReference>
<dbReference type="Pfam" id="PF01713">
    <property type="entry name" value="Smr"/>
    <property type="match status" value="1"/>
</dbReference>
<feature type="region of interest" description="Disordered" evidence="1">
    <location>
        <begin position="267"/>
        <end position="352"/>
    </location>
</feature>
<accession>A0A9N9S2E7</accession>
<reference evidence="3" key="2">
    <citation type="submission" date="2022-10" db="EMBL/GenBank/DDBJ databases">
        <authorList>
            <consortium name="ENA_rothamsted_submissions"/>
            <consortium name="culmorum"/>
            <person name="King R."/>
        </authorList>
    </citation>
    <scope>NUCLEOTIDE SEQUENCE</scope>
</reference>
<dbReference type="OrthoDB" id="3231855at2759"/>